<dbReference type="Proteomes" id="UP000439424">
    <property type="component" value="Unassembled WGS sequence"/>
</dbReference>
<proteinExistence type="predicted"/>
<feature type="domain" description="IrrE N-terminal-like" evidence="1">
    <location>
        <begin position="89"/>
        <end position="201"/>
    </location>
</feature>
<gene>
    <name evidence="2" type="ORF">GNY86_03125</name>
</gene>
<dbReference type="AlphaFoldDB" id="A0A6I4IE58"/>
<evidence type="ECO:0000259" key="1">
    <source>
        <dbReference type="Pfam" id="PF06114"/>
    </source>
</evidence>
<sequence>MYNKKMLEYRDVDSEDYNNYSENALFLLKVISDWASIPVSEITYHEVIDYFVNNFMIEIVFFDDNDRIINPEYKFINDTIYKIYPTFKERVSGFTVTDGYNYKIFLNFDMMRHRLIFTILHELVHIYFHCSSKKYMQIFASLNIEDHYPKEILPFEDEANIIASILYLNDTKLINYILEGNSFHSIMSLCKISKAALHCRIMNYLIHNIGLNKNTALFKYLNPYKEEVFGQTALKNLQSIISYPSFIKRLNQEA</sequence>
<comment type="caution">
    <text evidence="2">The sequence shown here is derived from an EMBL/GenBank/DDBJ whole genome shotgun (WGS) entry which is preliminary data.</text>
</comment>
<dbReference type="InterPro" id="IPR010359">
    <property type="entry name" value="IrrE_HExxH"/>
</dbReference>
<accession>A0A6I4IE58</accession>
<organism evidence="2 3">
    <name type="scientific">Acinetobacter baumannii</name>
    <dbReference type="NCBI Taxonomy" id="470"/>
    <lineage>
        <taxon>Bacteria</taxon>
        <taxon>Pseudomonadati</taxon>
        <taxon>Pseudomonadota</taxon>
        <taxon>Gammaproteobacteria</taxon>
        <taxon>Moraxellales</taxon>
        <taxon>Moraxellaceae</taxon>
        <taxon>Acinetobacter</taxon>
        <taxon>Acinetobacter calcoaceticus/baumannii complex</taxon>
    </lineage>
</organism>
<dbReference type="Pfam" id="PF06114">
    <property type="entry name" value="Peptidase_M78"/>
    <property type="match status" value="1"/>
</dbReference>
<evidence type="ECO:0000313" key="2">
    <source>
        <dbReference type="EMBL" id="MVM90504.1"/>
    </source>
</evidence>
<name>A0A6I4IE58_ACIBA</name>
<protein>
    <submittedName>
        <fullName evidence="2">ImmA/IrrE family metallo-endopeptidase</fullName>
    </submittedName>
</protein>
<dbReference type="RefSeq" id="WP_002370874.1">
    <property type="nucleotide sequence ID" value="NZ_WPIP01000013.1"/>
</dbReference>
<dbReference type="EMBL" id="WPIP01000013">
    <property type="protein sequence ID" value="MVM90504.1"/>
    <property type="molecule type" value="Genomic_DNA"/>
</dbReference>
<reference evidence="2 3" key="1">
    <citation type="submission" date="2019-11" db="EMBL/GenBank/DDBJ databases">
        <title>Multidrug-resistant Acinetobacter baumannii moving toward extensively drug-resistant over fifteen years in South of Brazil.</title>
        <authorList>
            <person name="Fedrigo N.H."/>
            <person name="Cerdeira L."/>
            <person name="Fuga B."/>
            <person name="Marini P.V.B."/>
            <person name="Shinohara D.R."/>
            <person name="Carrara-Marroni F.E."/>
            <person name="Lincopan N."/>
            <person name="Tognim M.C.B."/>
        </authorList>
    </citation>
    <scope>NUCLEOTIDE SEQUENCE [LARGE SCALE GENOMIC DNA]</scope>
    <source>
        <strain evidence="2 3">Ac576</strain>
    </source>
</reference>
<dbReference type="Gene3D" id="1.10.10.2910">
    <property type="match status" value="1"/>
</dbReference>
<evidence type="ECO:0000313" key="3">
    <source>
        <dbReference type="Proteomes" id="UP000439424"/>
    </source>
</evidence>